<sequence>MLETFLTEEKACAEPPERTTVEDGDEKEAEASASAQTAETAKVQRAVSKKRKPVDPEEDSVPPPPPTEPTEYALNRPRRDMTQASTYRNASQSLALVPCCRFLGCAGSGLAQAQPFKVEMDPSVAVLMDLHAHMCSNEVIGLLGGHFDAASRTILVQKVFPGRGKASGRDVEMDPVAEVEMRAEIAAAEMKVVGWYHSHPVFEPNPSHVDIDNQINYQSLFRDSDSGLEPFIAFIIGPYDLRLPTQESRLQTFYVQNRAGAAEPTPLQIDYTTSKVPLDDEVAASACKLVDSQAKVERRVSPTELWRPFTTLTNGVPSGGPLTKLAKMRASLRSHLTRADMDAKDAEELLDQIAKHMQNSWKVDLGY</sequence>
<dbReference type="GO" id="GO:0008237">
    <property type="term" value="F:metallopeptidase activity"/>
    <property type="evidence" value="ECO:0007669"/>
    <property type="project" value="InterPro"/>
</dbReference>
<evidence type="ECO:0000259" key="2">
    <source>
        <dbReference type="PROSITE" id="PS50249"/>
    </source>
</evidence>
<dbReference type="InterPro" id="IPR050242">
    <property type="entry name" value="JAMM_MPN+_peptidase_M67A"/>
</dbReference>
<proteinExistence type="predicted"/>
<feature type="domain" description="MPN" evidence="2">
    <location>
        <begin position="118"/>
        <end position="254"/>
    </location>
</feature>
<protein>
    <recommendedName>
        <fullName evidence="2">MPN domain-containing protein</fullName>
    </recommendedName>
</protein>
<feature type="region of interest" description="Disordered" evidence="1">
    <location>
        <begin position="1"/>
        <end position="75"/>
    </location>
</feature>
<evidence type="ECO:0000256" key="1">
    <source>
        <dbReference type="SAM" id="MobiDB-lite"/>
    </source>
</evidence>
<gene>
    <name evidence="3" type="ORF">CYMTET_27862</name>
</gene>
<organism evidence="3 4">
    <name type="scientific">Cymbomonas tetramitiformis</name>
    <dbReference type="NCBI Taxonomy" id="36881"/>
    <lineage>
        <taxon>Eukaryota</taxon>
        <taxon>Viridiplantae</taxon>
        <taxon>Chlorophyta</taxon>
        <taxon>Pyramimonadophyceae</taxon>
        <taxon>Pyramimonadales</taxon>
        <taxon>Pyramimonadaceae</taxon>
        <taxon>Cymbomonas</taxon>
    </lineage>
</organism>
<evidence type="ECO:0000313" key="3">
    <source>
        <dbReference type="EMBL" id="KAK3263327.1"/>
    </source>
</evidence>
<dbReference type="Gene3D" id="3.40.140.10">
    <property type="entry name" value="Cytidine Deaminase, domain 2"/>
    <property type="match status" value="1"/>
</dbReference>
<dbReference type="InterPro" id="IPR037518">
    <property type="entry name" value="MPN"/>
</dbReference>
<accession>A0AAE0KWI6</accession>
<feature type="compositionally biased region" description="Basic and acidic residues" evidence="1">
    <location>
        <begin position="7"/>
        <end position="21"/>
    </location>
</feature>
<evidence type="ECO:0000313" key="4">
    <source>
        <dbReference type="Proteomes" id="UP001190700"/>
    </source>
</evidence>
<dbReference type="AlphaFoldDB" id="A0AAE0KWI6"/>
<dbReference type="Proteomes" id="UP001190700">
    <property type="component" value="Unassembled WGS sequence"/>
</dbReference>
<dbReference type="SUPFAM" id="SSF102712">
    <property type="entry name" value="JAB1/MPN domain"/>
    <property type="match status" value="1"/>
</dbReference>
<dbReference type="EMBL" id="LGRX02015546">
    <property type="protein sequence ID" value="KAK3263327.1"/>
    <property type="molecule type" value="Genomic_DNA"/>
</dbReference>
<dbReference type="InterPro" id="IPR000555">
    <property type="entry name" value="JAMM/MPN+_dom"/>
</dbReference>
<feature type="compositionally biased region" description="Low complexity" evidence="1">
    <location>
        <begin position="31"/>
        <end position="41"/>
    </location>
</feature>
<keyword evidence="4" id="KW-1185">Reference proteome</keyword>
<reference evidence="3 4" key="1">
    <citation type="journal article" date="2015" name="Genome Biol. Evol.">
        <title>Comparative Genomics of a Bacterivorous Green Alga Reveals Evolutionary Causalities and Consequences of Phago-Mixotrophic Mode of Nutrition.</title>
        <authorList>
            <person name="Burns J.A."/>
            <person name="Paasch A."/>
            <person name="Narechania A."/>
            <person name="Kim E."/>
        </authorList>
    </citation>
    <scope>NUCLEOTIDE SEQUENCE [LARGE SCALE GENOMIC DNA]</scope>
    <source>
        <strain evidence="3 4">PLY_AMNH</strain>
    </source>
</reference>
<dbReference type="PROSITE" id="PS50249">
    <property type="entry name" value="MPN"/>
    <property type="match status" value="1"/>
</dbReference>
<dbReference type="Pfam" id="PF01398">
    <property type="entry name" value="JAB"/>
    <property type="match status" value="1"/>
</dbReference>
<name>A0AAE0KWI6_9CHLO</name>
<comment type="caution">
    <text evidence="3">The sequence shown here is derived from an EMBL/GenBank/DDBJ whole genome shotgun (WGS) entry which is preliminary data.</text>
</comment>
<dbReference type="PANTHER" id="PTHR10410">
    <property type="entry name" value="EUKARYOTIC TRANSLATION INITIATION FACTOR 3 -RELATED"/>
    <property type="match status" value="1"/>
</dbReference>